<dbReference type="PROSITE" id="PS01095">
    <property type="entry name" value="GH18_1"/>
    <property type="match status" value="1"/>
</dbReference>
<gene>
    <name evidence="11" type="ORF">K444DRAFT_577319</name>
</gene>
<evidence type="ECO:0000313" key="12">
    <source>
        <dbReference type="Proteomes" id="UP000235371"/>
    </source>
</evidence>
<accession>A0A2J6SFN9</accession>
<comment type="similarity">
    <text evidence="8">Belongs to the glycosyl hydrolase 18 family.</text>
</comment>
<dbReference type="AlphaFoldDB" id="A0A2J6SFN9"/>
<dbReference type="Pfam" id="PF00704">
    <property type="entry name" value="Glyco_hydro_18"/>
    <property type="match status" value="1"/>
</dbReference>
<dbReference type="RefSeq" id="XP_024726481.1">
    <property type="nucleotide sequence ID" value="XM_024877569.1"/>
</dbReference>
<feature type="signal peptide" evidence="9">
    <location>
        <begin position="1"/>
        <end position="16"/>
    </location>
</feature>
<dbReference type="GO" id="GO:0006032">
    <property type="term" value="P:chitin catabolic process"/>
    <property type="evidence" value="ECO:0007669"/>
    <property type="project" value="UniProtKB-KW"/>
</dbReference>
<keyword evidence="9" id="KW-0732">Signal</keyword>
<organism evidence="11 12">
    <name type="scientific">Hyaloscypha bicolor E</name>
    <dbReference type="NCBI Taxonomy" id="1095630"/>
    <lineage>
        <taxon>Eukaryota</taxon>
        <taxon>Fungi</taxon>
        <taxon>Dikarya</taxon>
        <taxon>Ascomycota</taxon>
        <taxon>Pezizomycotina</taxon>
        <taxon>Leotiomycetes</taxon>
        <taxon>Helotiales</taxon>
        <taxon>Hyaloscyphaceae</taxon>
        <taxon>Hyaloscypha</taxon>
        <taxon>Hyaloscypha bicolor</taxon>
    </lineage>
</organism>
<dbReference type="GeneID" id="36585646"/>
<dbReference type="GO" id="GO:0008843">
    <property type="term" value="F:endochitinase activity"/>
    <property type="evidence" value="ECO:0007669"/>
    <property type="project" value="UniProtKB-EC"/>
</dbReference>
<proteinExistence type="inferred from homology"/>
<evidence type="ECO:0000256" key="8">
    <source>
        <dbReference type="RuleBase" id="RU004453"/>
    </source>
</evidence>
<dbReference type="InParanoid" id="A0A2J6SFN9"/>
<evidence type="ECO:0000256" key="1">
    <source>
        <dbReference type="ARBA" id="ARBA00000822"/>
    </source>
</evidence>
<evidence type="ECO:0000256" key="2">
    <source>
        <dbReference type="ARBA" id="ARBA00022801"/>
    </source>
</evidence>
<dbReference type="Gene3D" id="3.20.20.80">
    <property type="entry name" value="Glycosidases"/>
    <property type="match status" value="1"/>
</dbReference>
<keyword evidence="6" id="KW-0624">Polysaccharide degradation</keyword>
<evidence type="ECO:0000256" key="3">
    <source>
        <dbReference type="ARBA" id="ARBA00023024"/>
    </source>
</evidence>
<evidence type="ECO:0000256" key="6">
    <source>
        <dbReference type="ARBA" id="ARBA00023326"/>
    </source>
</evidence>
<feature type="chain" id="PRO_5014420443" evidence="9">
    <location>
        <begin position="17"/>
        <end position="362"/>
    </location>
</feature>
<dbReference type="GO" id="GO:0000272">
    <property type="term" value="P:polysaccharide catabolic process"/>
    <property type="evidence" value="ECO:0007669"/>
    <property type="project" value="UniProtKB-KW"/>
</dbReference>
<protein>
    <submittedName>
        <fullName evidence="11">Glycoside hydrolase family 18 protein</fullName>
    </submittedName>
</protein>
<comment type="catalytic activity">
    <reaction evidence="1">
        <text>Random endo-hydrolysis of N-acetyl-beta-D-glucosaminide (1-&gt;4)-beta-linkages in chitin and chitodextrins.</text>
        <dbReference type="EC" id="3.2.1.14"/>
    </reaction>
</comment>
<evidence type="ECO:0000256" key="9">
    <source>
        <dbReference type="SAM" id="SignalP"/>
    </source>
</evidence>
<evidence type="ECO:0000256" key="5">
    <source>
        <dbReference type="ARBA" id="ARBA00023295"/>
    </source>
</evidence>
<dbReference type="PROSITE" id="PS51910">
    <property type="entry name" value="GH18_2"/>
    <property type="match status" value="1"/>
</dbReference>
<dbReference type="OrthoDB" id="3012298at2759"/>
<dbReference type="InterPro" id="IPR001579">
    <property type="entry name" value="Glyco_hydro_18_chit_AS"/>
</dbReference>
<evidence type="ECO:0000259" key="10">
    <source>
        <dbReference type="PROSITE" id="PS51910"/>
    </source>
</evidence>
<keyword evidence="3" id="KW-0146">Chitin degradation</keyword>
<name>A0A2J6SFN9_9HELO</name>
<reference evidence="11 12" key="1">
    <citation type="submission" date="2016-04" db="EMBL/GenBank/DDBJ databases">
        <title>A degradative enzymes factory behind the ericoid mycorrhizal symbiosis.</title>
        <authorList>
            <consortium name="DOE Joint Genome Institute"/>
            <person name="Martino E."/>
            <person name="Morin E."/>
            <person name="Grelet G."/>
            <person name="Kuo A."/>
            <person name="Kohler A."/>
            <person name="Daghino S."/>
            <person name="Barry K."/>
            <person name="Choi C."/>
            <person name="Cichocki N."/>
            <person name="Clum A."/>
            <person name="Copeland A."/>
            <person name="Hainaut M."/>
            <person name="Haridas S."/>
            <person name="Labutti K."/>
            <person name="Lindquist E."/>
            <person name="Lipzen A."/>
            <person name="Khouja H.-R."/>
            <person name="Murat C."/>
            <person name="Ohm R."/>
            <person name="Olson A."/>
            <person name="Spatafora J."/>
            <person name="Veneault-Fourrey C."/>
            <person name="Henrissat B."/>
            <person name="Grigoriev I."/>
            <person name="Martin F."/>
            <person name="Perotto S."/>
        </authorList>
    </citation>
    <scope>NUCLEOTIDE SEQUENCE [LARGE SCALE GENOMIC DNA]</scope>
    <source>
        <strain evidence="11 12">E</strain>
    </source>
</reference>
<dbReference type="InterPro" id="IPR017853">
    <property type="entry name" value="GH"/>
</dbReference>
<keyword evidence="5 7" id="KW-0326">Glycosidase</keyword>
<keyword evidence="4" id="KW-0119">Carbohydrate metabolism</keyword>
<sequence length="362" mass="40208">MKFFPPLLTLLTPALSIAPPPDFDPSHPLPAVAQHHFYSQSLFNSQDVPRLVMYVQTFTTKDNKPLSLLPLLEQHTRVTHIILASVHLHETPGEIRLNDDPFDARKFEEVWKEVKILQGAGIKVSILLGGAAAGTYKNLNGTDDEFYAYYHPLLNLIKSYNLDGLDIDIEEPVSLSVPLRLLNALYRDLGPSFLLTMSPIASALLTPSISTFSSSSEDTEINLSGFSYFTLDSLATVPGSDTRLIKWFNAMFYGHFPKGPPHYEDVIEAGWVPERVVMGVLDYANDGQPNAFLTIERLREVVGMLKDKYAGMGGFGGIAGWEYFDAGASDGNSEDGMRVENWEWVRRVGEVLFGGFGMKSEL</sequence>
<evidence type="ECO:0000256" key="7">
    <source>
        <dbReference type="RuleBase" id="RU000489"/>
    </source>
</evidence>
<keyword evidence="12" id="KW-1185">Reference proteome</keyword>
<dbReference type="Proteomes" id="UP000235371">
    <property type="component" value="Unassembled WGS sequence"/>
</dbReference>
<dbReference type="SUPFAM" id="SSF51445">
    <property type="entry name" value="(Trans)glycosidases"/>
    <property type="match status" value="1"/>
</dbReference>
<dbReference type="InterPro" id="IPR001223">
    <property type="entry name" value="Glyco_hydro18_cat"/>
</dbReference>
<feature type="domain" description="GH18" evidence="10">
    <location>
        <begin position="49"/>
        <end position="355"/>
    </location>
</feature>
<evidence type="ECO:0000256" key="4">
    <source>
        <dbReference type="ARBA" id="ARBA00023277"/>
    </source>
</evidence>
<dbReference type="EMBL" id="KZ613920">
    <property type="protein sequence ID" value="PMD49577.1"/>
    <property type="molecule type" value="Genomic_DNA"/>
</dbReference>
<keyword evidence="2 7" id="KW-0378">Hydrolase</keyword>
<evidence type="ECO:0000313" key="11">
    <source>
        <dbReference type="EMBL" id="PMD49577.1"/>
    </source>
</evidence>